<evidence type="ECO:0000256" key="4">
    <source>
        <dbReference type="ARBA" id="ARBA00022679"/>
    </source>
</evidence>
<evidence type="ECO:0000256" key="1">
    <source>
        <dbReference type="ARBA" id="ARBA00001946"/>
    </source>
</evidence>
<dbReference type="InterPro" id="IPR002646">
    <property type="entry name" value="PolA_pol_head_dom"/>
</dbReference>
<dbReference type="CDD" id="cd05398">
    <property type="entry name" value="NT_ClassII-CCAase"/>
    <property type="match status" value="1"/>
</dbReference>
<keyword evidence="10 11" id="KW-0694">RNA-binding</keyword>
<dbReference type="AlphaFoldDB" id="A0A928VWM6"/>
<protein>
    <submittedName>
        <fullName evidence="14">CCA tRNA nucleotidyltransferase</fullName>
    </submittedName>
</protein>
<accession>A0A928VWM6</accession>
<keyword evidence="4 11" id="KW-0808">Transferase</keyword>
<evidence type="ECO:0000256" key="11">
    <source>
        <dbReference type="RuleBase" id="RU003953"/>
    </source>
</evidence>
<evidence type="ECO:0000256" key="3">
    <source>
        <dbReference type="ARBA" id="ARBA00022555"/>
    </source>
</evidence>
<dbReference type="PANTHER" id="PTHR47545">
    <property type="entry name" value="MULTIFUNCTIONAL CCA PROTEIN"/>
    <property type="match status" value="1"/>
</dbReference>
<dbReference type="GO" id="GO:0046872">
    <property type="term" value="F:metal ion binding"/>
    <property type="evidence" value="ECO:0007669"/>
    <property type="project" value="UniProtKB-KW"/>
</dbReference>
<dbReference type="Proteomes" id="UP000621799">
    <property type="component" value="Unassembled WGS sequence"/>
</dbReference>
<dbReference type="SUPFAM" id="SSF81891">
    <property type="entry name" value="Poly A polymerase C-terminal region-like"/>
    <property type="match status" value="1"/>
</dbReference>
<dbReference type="InterPro" id="IPR043519">
    <property type="entry name" value="NT_sf"/>
</dbReference>
<dbReference type="GO" id="GO:0000166">
    <property type="term" value="F:nucleotide binding"/>
    <property type="evidence" value="ECO:0007669"/>
    <property type="project" value="UniProtKB-KW"/>
</dbReference>
<name>A0A928VWM6_9CYAN</name>
<comment type="caution">
    <text evidence="14">The sequence shown here is derived from an EMBL/GenBank/DDBJ whole genome shotgun (WGS) entry which is preliminary data.</text>
</comment>
<keyword evidence="3" id="KW-0820">tRNA-binding</keyword>
<feature type="domain" description="tRNA nucleotidyltransferase/poly(A) polymerase RNA and SrmB- binding" evidence="13">
    <location>
        <begin position="163"/>
        <end position="190"/>
    </location>
</feature>
<dbReference type="GO" id="GO:0016779">
    <property type="term" value="F:nucleotidyltransferase activity"/>
    <property type="evidence" value="ECO:0007669"/>
    <property type="project" value="UniProtKB-KW"/>
</dbReference>
<evidence type="ECO:0000256" key="7">
    <source>
        <dbReference type="ARBA" id="ARBA00022723"/>
    </source>
</evidence>
<keyword evidence="15" id="KW-1185">Reference proteome</keyword>
<evidence type="ECO:0000256" key="9">
    <source>
        <dbReference type="ARBA" id="ARBA00022842"/>
    </source>
</evidence>
<comment type="cofactor">
    <cofactor evidence="1">
        <name>Mg(2+)</name>
        <dbReference type="ChEBI" id="CHEBI:18420"/>
    </cofactor>
</comment>
<dbReference type="InterPro" id="IPR050124">
    <property type="entry name" value="tRNA_CCA-adding_enzyme"/>
</dbReference>
<organism evidence="14 15">
    <name type="scientific">Zarconia navalis LEGE 11467</name>
    <dbReference type="NCBI Taxonomy" id="1828826"/>
    <lineage>
        <taxon>Bacteria</taxon>
        <taxon>Bacillati</taxon>
        <taxon>Cyanobacteriota</taxon>
        <taxon>Cyanophyceae</taxon>
        <taxon>Oscillatoriophycideae</taxon>
        <taxon>Oscillatoriales</taxon>
        <taxon>Oscillatoriales incertae sedis</taxon>
        <taxon>Zarconia</taxon>
        <taxon>Zarconia navalis</taxon>
    </lineage>
</organism>
<evidence type="ECO:0000256" key="5">
    <source>
        <dbReference type="ARBA" id="ARBA00022694"/>
    </source>
</evidence>
<evidence type="ECO:0000256" key="6">
    <source>
        <dbReference type="ARBA" id="ARBA00022695"/>
    </source>
</evidence>
<comment type="similarity">
    <text evidence="2 11">Belongs to the tRNA nucleotidyltransferase/poly(A) polymerase family.</text>
</comment>
<evidence type="ECO:0000313" key="15">
    <source>
        <dbReference type="Proteomes" id="UP000621799"/>
    </source>
</evidence>
<feature type="domain" description="Poly A polymerase head" evidence="12">
    <location>
        <begin position="26"/>
        <end position="138"/>
    </location>
</feature>
<dbReference type="GO" id="GO:0000049">
    <property type="term" value="F:tRNA binding"/>
    <property type="evidence" value="ECO:0007669"/>
    <property type="project" value="UniProtKB-KW"/>
</dbReference>
<proteinExistence type="inferred from homology"/>
<dbReference type="Pfam" id="PF12627">
    <property type="entry name" value="PolyA_pol_RNAbd"/>
    <property type="match status" value="1"/>
</dbReference>
<dbReference type="Gene3D" id="1.10.3090.10">
    <property type="entry name" value="cca-adding enzyme, domain 2"/>
    <property type="match status" value="1"/>
</dbReference>
<dbReference type="Pfam" id="PF01743">
    <property type="entry name" value="PolyA_pol"/>
    <property type="match status" value="1"/>
</dbReference>
<evidence type="ECO:0000259" key="12">
    <source>
        <dbReference type="Pfam" id="PF01743"/>
    </source>
</evidence>
<dbReference type="PANTHER" id="PTHR47545:SF2">
    <property type="entry name" value="CC-ADDING TRNA NUCLEOTIDYLTRANSFERASE"/>
    <property type="match status" value="1"/>
</dbReference>
<feature type="non-terminal residue" evidence="14">
    <location>
        <position position="191"/>
    </location>
</feature>
<keyword evidence="7" id="KW-0479">Metal-binding</keyword>
<evidence type="ECO:0000256" key="10">
    <source>
        <dbReference type="ARBA" id="ARBA00022884"/>
    </source>
</evidence>
<gene>
    <name evidence="14" type="ORF">IQ235_08945</name>
</gene>
<keyword evidence="6" id="KW-0548">Nucleotidyltransferase</keyword>
<keyword evidence="9" id="KW-0460">Magnesium</keyword>
<dbReference type="SUPFAM" id="SSF81301">
    <property type="entry name" value="Nucleotidyltransferase"/>
    <property type="match status" value="1"/>
</dbReference>
<dbReference type="Gene3D" id="3.30.460.10">
    <property type="entry name" value="Beta Polymerase, domain 2"/>
    <property type="match status" value="1"/>
</dbReference>
<evidence type="ECO:0000259" key="13">
    <source>
        <dbReference type="Pfam" id="PF12627"/>
    </source>
</evidence>
<dbReference type="EMBL" id="JADEXN010000130">
    <property type="protein sequence ID" value="MBE9040904.1"/>
    <property type="molecule type" value="Genomic_DNA"/>
</dbReference>
<dbReference type="GO" id="GO:0008033">
    <property type="term" value="P:tRNA processing"/>
    <property type="evidence" value="ECO:0007669"/>
    <property type="project" value="UniProtKB-KW"/>
</dbReference>
<evidence type="ECO:0000313" key="14">
    <source>
        <dbReference type="EMBL" id="MBE9040904.1"/>
    </source>
</evidence>
<keyword evidence="5" id="KW-0819">tRNA processing</keyword>
<dbReference type="InterPro" id="IPR032828">
    <property type="entry name" value="PolyA_RNA-bd"/>
</dbReference>
<evidence type="ECO:0000256" key="2">
    <source>
        <dbReference type="ARBA" id="ARBA00007265"/>
    </source>
</evidence>
<sequence length="191" mass="21638">MSSRSTISALSPQTWPFSLKWLPPSAYLVGGAVRDALLDRASDYFDLDFVLPENAVGTARELARQYDAGFVLLDPQRQIARVVFETGTVDFAQQEGETLEIDLYRRDFTTNAIAYNPHTETFYDPLDGRRDLQRRCLRMVARDNLKDDPLRLLRAYRQAAQLGFTLEPDTDAAIRQFAPLLGKVAAERVHS</sequence>
<reference evidence="14" key="1">
    <citation type="submission" date="2020-10" db="EMBL/GenBank/DDBJ databases">
        <authorList>
            <person name="Castelo-Branco R."/>
            <person name="Eusebio N."/>
            <person name="Adriana R."/>
            <person name="Vieira A."/>
            <person name="Brugerolle De Fraissinette N."/>
            <person name="Rezende De Castro R."/>
            <person name="Schneider M.P."/>
            <person name="Vasconcelos V."/>
            <person name="Leao P.N."/>
        </authorList>
    </citation>
    <scope>NUCLEOTIDE SEQUENCE</scope>
    <source>
        <strain evidence="14">LEGE 11467</strain>
    </source>
</reference>
<keyword evidence="8" id="KW-0547">Nucleotide-binding</keyword>
<evidence type="ECO:0000256" key="8">
    <source>
        <dbReference type="ARBA" id="ARBA00022741"/>
    </source>
</evidence>